<comment type="similarity">
    <text evidence="2 10">Belongs to the ABC-2 integral membrane protein family.</text>
</comment>
<dbReference type="InterPro" id="IPR047817">
    <property type="entry name" value="ABC2_TM_bact-type"/>
</dbReference>
<feature type="transmembrane region" description="Helical" evidence="10">
    <location>
        <begin position="204"/>
        <end position="224"/>
    </location>
</feature>
<keyword evidence="6 10" id="KW-0812">Transmembrane</keyword>
<reference evidence="13" key="1">
    <citation type="journal article" date="2019" name="Int. J. Syst. Evol. Microbiol.">
        <title>The Global Catalogue of Microorganisms (GCM) 10K type strain sequencing project: providing services to taxonomists for standard genome sequencing and annotation.</title>
        <authorList>
            <consortium name="The Broad Institute Genomics Platform"/>
            <consortium name="The Broad Institute Genome Sequencing Center for Infectious Disease"/>
            <person name="Wu L."/>
            <person name="Ma J."/>
        </authorList>
    </citation>
    <scope>NUCLEOTIDE SEQUENCE [LARGE SCALE GENOMIC DNA]</scope>
    <source>
        <strain evidence="13">CGMCC 1.10363</strain>
    </source>
</reference>
<keyword evidence="5" id="KW-0997">Cell inner membrane</keyword>
<dbReference type="InterPro" id="IPR013525">
    <property type="entry name" value="ABC2_TM"/>
</dbReference>
<evidence type="ECO:0000256" key="2">
    <source>
        <dbReference type="ARBA" id="ARBA00007783"/>
    </source>
</evidence>
<evidence type="ECO:0000256" key="9">
    <source>
        <dbReference type="ARBA" id="ARBA00023251"/>
    </source>
</evidence>
<comment type="caution">
    <text evidence="12">The sequence shown here is derived from an EMBL/GenBank/DDBJ whole genome shotgun (WGS) entry which is preliminary data.</text>
</comment>
<name>A0ABV8Q7W3_9MICO</name>
<evidence type="ECO:0000313" key="13">
    <source>
        <dbReference type="Proteomes" id="UP001595900"/>
    </source>
</evidence>
<evidence type="ECO:0000256" key="4">
    <source>
        <dbReference type="ARBA" id="ARBA00022475"/>
    </source>
</evidence>
<keyword evidence="9" id="KW-0046">Antibiotic resistance</keyword>
<evidence type="ECO:0000256" key="7">
    <source>
        <dbReference type="ARBA" id="ARBA00022989"/>
    </source>
</evidence>
<dbReference type="RefSeq" id="WP_390228591.1">
    <property type="nucleotide sequence ID" value="NZ_JBHSCN010000005.1"/>
</dbReference>
<dbReference type="PANTHER" id="PTHR30413">
    <property type="entry name" value="INNER MEMBRANE TRANSPORT PERMEASE"/>
    <property type="match status" value="1"/>
</dbReference>
<feature type="transmembrane region" description="Helical" evidence="10">
    <location>
        <begin position="60"/>
        <end position="82"/>
    </location>
</feature>
<evidence type="ECO:0000313" key="12">
    <source>
        <dbReference type="EMBL" id="MFC4243522.1"/>
    </source>
</evidence>
<dbReference type="PANTHER" id="PTHR30413:SF8">
    <property type="entry name" value="TRANSPORT PERMEASE PROTEIN"/>
    <property type="match status" value="1"/>
</dbReference>
<keyword evidence="3 10" id="KW-0813">Transport</keyword>
<feature type="transmembrane region" description="Helical" evidence="10">
    <location>
        <begin position="94"/>
        <end position="114"/>
    </location>
</feature>
<dbReference type="PROSITE" id="PS51012">
    <property type="entry name" value="ABC_TM2"/>
    <property type="match status" value="1"/>
</dbReference>
<evidence type="ECO:0000256" key="10">
    <source>
        <dbReference type="RuleBase" id="RU361157"/>
    </source>
</evidence>
<keyword evidence="8 10" id="KW-0472">Membrane</keyword>
<keyword evidence="7 10" id="KW-1133">Transmembrane helix</keyword>
<keyword evidence="13" id="KW-1185">Reference proteome</keyword>
<dbReference type="Pfam" id="PF01061">
    <property type="entry name" value="ABC2_membrane"/>
    <property type="match status" value="1"/>
</dbReference>
<evidence type="ECO:0000256" key="5">
    <source>
        <dbReference type="ARBA" id="ARBA00022519"/>
    </source>
</evidence>
<evidence type="ECO:0000256" key="1">
    <source>
        <dbReference type="ARBA" id="ARBA00004429"/>
    </source>
</evidence>
<dbReference type="PRINTS" id="PR00164">
    <property type="entry name" value="ABC2TRNSPORT"/>
</dbReference>
<comment type="subcellular location">
    <subcellularLocation>
        <location evidence="1">Cell inner membrane</location>
        <topology evidence="1">Multi-pass membrane protein</topology>
    </subcellularLocation>
    <subcellularLocation>
        <location evidence="10">Cell membrane</location>
        <topology evidence="10">Multi-pass membrane protein</topology>
    </subcellularLocation>
</comment>
<proteinExistence type="inferred from homology"/>
<evidence type="ECO:0000256" key="3">
    <source>
        <dbReference type="ARBA" id="ARBA00022448"/>
    </source>
</evidence>
<evidence type="ECO:0000256" key="8">
    <source>
        <dbReference type="ARBA" id="ARBA00023136"/>
    </source>
</evidence>
<feature type="transmembrane region" description="Helical" evidence="10">
    <location>
        <begin position="135"/>
        <end position="161"/>
    </location>
</feature>
<evidence type="ECO:0000256" key="6">
    <source>
        <dbReference type="ARBA" id="ARBA00022692"/>
    </source>
</evidence>
<dbReference type="InterPro" id="IPR000412">
    <property type="entry name" value="ABC_2_transport"/>
</dbReference>
<feature type="transmembrane region" description="Helical" evidence="10">
    <location>
        <begin position="276"/>
        <end position="294"/>
    </location>
</feature>
<gene>
    <name evidence="12" type="ORF">ACFOYW_09055</name>
</gene>
<dbReference type="EMBL" id="JBHSCN010000005">
    <property type="protein sequence ID" value="MFC4243522.1"/>
    <property type="molecule type" value="Genomic_DNA"/>
</dbReference>
<feature type="transmembrane region" description="Helical" evidence="10">
    <location>
        <begin position="167"/>
        <end position="192"/>
    </location>
</feature>
<protein>
    <recommendedName>
        <fullName evidence="10">Transport permease protein</fullName>
    </recommendedName>
</protein>
<keyword evidence="4 10" id="KW-1003">Cell membrane</keyword>
<evidence type="ECO:0000259" key="11">
    <source>
        <dbReference type="PROSITE" id="PS51012"/>
    </source>
</evidence>
<sequence>MSETTRAVRLSRLAHEDLVTVSGTGAAGGTWHAIGEIFRHREMLDLLIRRDLKSRYKDSVLGFAWTLVRPIVQLVIYFVIIGKVLGAAQSVHDYAVYVFSGLILYSFFSEMITGTTGSIVGNSGLIKKIYLPREVFPLASIGSAIFNFLMQFVILIAATLISRAFPISAGLIYLIPSLLLILVYGTAFGLLLAAVNVYLRDIQYLVEVAMLLLLWASPIVYSYTMVHQLVTKSFGADSWVMQLYTDNPITLAVLGFRKAMWTAGAHLGGSEYPDHLLLRTGIAIVIGLILIVVFQRVFARLQGNFAQEI</sequence>
<feature type="domain" description="ABC transmembrane type-2" evidence="11">
    <location>
        <begin position="61"/>
        <end position="297"/>
    </location>
</feature>
<dbReference type="Proteomes" id="UP001595900">
    <property type="component" value="Unassembled WGS sequence"/>
</dbReference>
<organism evidence="12 13">
    <name type="scientific">Gryllotalpicola reticulitermitis</name>
    <dbReference type="NCBI Taxonomy" id="1184153"/>
    <lineage>
        <taxon>Bacteria</taxon>
        <taxon>Bacillati</taxon>
        <taxon>Actinomycetota</taxon>
        <taxon>Actinomycetes</taxon>
        <taxon>Micrococcales</taxon>
        <taxon>Microbacteriaceae</taxon>
        <taxon>Gryllotalpicola</taxon>
    </lineage>
</organism>
<accession>A0ABV8Q7W3</accession>